<evidence type="ECO:0000313" key="3">
    <source>
        <dbReference type="Proteomes" id="UP000663879"/>
    </source>
</evidence>
<dbReference type="PROSITE" id="PS50217">
    <property type="entry name" value="BZIP"/>
    <property type="match status" value="1"/>
</dbReference>
<evidence type="ECO:0000313" key="2">
    <source>
        <dbReference type="EMBL" id="CAF0870581.1"/>
    </source>
</evidence>
<evidence type="ECO:0000259" key="1">
    <source>
        <dbReference type="PROSITE" id="PS50217"/>
    </source>
</evidence>
<keyword evidence="3" id="KW-1185">Reference proteome</keyword>
<dbReference type="EMBL" id="CAJNOC010001508">
    <property type="protein sequence ID" value="CAF0870581.1"/>
    <property type="molecule type" value="Genomic_DNA"/>
</dbReference>
<sequence length="264" mass="31164">MVSYVVTSKPAINKVVESLKIPTVQTSKLIKVKPNQLKNLMRAQNSLVQIKQEPKVEYETTNKIDTNQPLIKDIKEEAVDFDFDFNLEDIDLTKPLNGTEHIDLDLFHTVPSSEKYNDGILTSNQIFESLGYTEKDLENLIVEYSPENKPEKKIVQVDDIKDLKDFKMPQINQKKKRKRNVYRADDITNEEDLMNYLERRKKNNISSKFSRANKKRYYNELDSRCDQLEVENDYLRRKQIKLEKLNAYLKDYLVENYSKTKNNK</sequence>
<dbReference type="GO" id="GO:0003700">
    <property type="term" value="F:DNA-binding transcription factor activity"/>
    <property type="evidence" value="ECO:0007669"/>
    <property type="project" value="InterPro"/>
</dbReference>
<dbReference type="Gene3D" id="1.20.5.170">
    <property type="match status" value="1"/>
</dbReference>
<comment type="caution">
    <text evidence="2">The sequence shown here is derived from an EMBL/GenBank/DDBJ whole genome shotgun (WGS) entry which is preliminary data.</text>
</comment>
<dbReference type="SMART" id="SM00338">
    <property type="entry name" value="BRLZ"/>
    <property type="match status" value="1"/>
</dbReference>
<organism evidence="2 3">
    <name type="scientific">Brachionus calyciflorus</name>
    <dbReference type="NCBI Taxonomy" id="104777"/>
    <lineage>
        <taxon>Eukaryota</taxon>
        <taxon>Metazoa</taxon>
        <taxon>Spiralia</taxon>
        <taxon>Gnathifera</taxon>
        <taxon>Rotifera</taxon>
        <taxon>Eurotatoria</taxon>
        <taxon>Monogononta</taxon>
        <taxon>Pseudotrocha</taxon>
        <taxon>Ploima</taxon>
        <taxon>Brachionidae</taxon>
        <taxon>Brachionus</taxon>
    </lineage>
</organism>
<gene>
    <name evidence="2" type="ORF">OXX778_LOCUS9910</name>
</gene>
<dbReference type="InterPro" id="IPR004827">
    <property type="entry name" value="bZIP"/>
</dbReference>
<dbReference type="Proteomes" id="UP000663879">
    <property type="component" value="Unassembled WGS sequence"/>
</dbReference>
<proteinExistence type="predicted"/>
<reference evidence="2" key="1">
    <citation type="submission" date="2021-02" db="EMBL/GenBank/DDBJ databases">
        <authorList>
            <person name="Nowell W R."/>
        </authorList>
    </citation>
    <scope>NUCLEOTIDE SEQUENCE</scope>
    <source>
        <strain evidence="2">Ploen Becks lab</strain>
    </source>
</reference>
<protein>
    <recommendedName>
        <fullName evidence="1">BZIP domain-containing protein</fullName>
    </recommendedName>
</protein>
<dbReference type="SUPFAM" id="SSF57959">
    <property type="entry name" value="Leucine zipper domain"/>
    <property type="match status" value="1"/>
</dbReference>
<accession>A0A813XR54</accession>
<dbReference type="InterPro" id="IPR046347">
    <property type="entry name" value="bZIP_sf"/>
</dbReference>
<dbReference type="OrthoDB" id="6022300at2759"/>
<dbReference type="AlphaFoldDB" id="A0A813XR54"/>
<name>A0A813XR54_9BILA</name>
<dbReference type="Pfam" id="PF07716">
    <property type="entry name" value="bZIP_2"/>
    <property type="match status" value="1"/>
</dbReference>
<feature type="domain" description="BZIP" evidence="1">
    <location>
        <begin position="193"/>
        <end position="256"/>
    </location>
</feature>